<dbReference type="SUPFAM" id="SSF46689">
    <property type="entry name" value="Homeodomain-like"/>
    <property type="match status" value="2"/>
</dbReference>
<evidence type="ECO:0000313" key="6">
    <source>
        <dbReference type="Proteomes" id="UP001165962"/>
    </source>
</evidence>
<dbReference type="Pfam" id="PF12833">
    <property type="entry name" value="HTH_18"/>
    <property type="match status" value="1"/>
</dbReference>
<proteinExistence type="predicted"/>
<dbReference type="SUPFAM" id="SSF51215">
    <property type="entry name" value="Regulatory protein AraC"/>
    <property type="match status" value="1"/>
</dbReference>
<evidence type="ECO:0000259" key="4">
    <source>
        <dbReference type="PROSITE" id="PS01124"/>
    </source>
</evidence>
<dbReference type="EMBL" id="JAAOIW010000006">
    <property type="protein sequence ID" value="NHN31923.1"/>
    <property type="molecule type" value="Genomic_DNA"/>
</dbReference>
<name>A0ABX0J8J6_9BACL</name>
<dbReference type="SMART" id="SM00342">
    <property type="entry name" value="HTH_ARAC"/>
    <property type="match status" value="1"/>
</dbReference>
<evidence type="ECO:0000256" key="3">
    <source>
        <dbReference type="ARBA" id="ARBA00023163"/>
    </source>
</evidence>
<dbReference type="Proteomes" id="UP001165962">
    <property type="component" value="Unassembled WGS sequence"/>
</dbReference>
<dbReference type="InterPro" id="IPR018062">
    <property type="entry name" value="HTH_AraC-typ_CS"/>
</dbReference>
<dbReference type="PROSITE" id="PS00041">
    <property type="entry name" value="HTH_ARAC_FAMILY_1"/>
    <property type="match status" value="1"/>
</dbReference>
<keyword evidence="3" id="KW-0804">Transcription</keyword>
<comment type="caution">
    <text evidence="5">The sequence shown here is derived from an EMBL/GenBank/DDBJ whole genome shotgun (WGS) entry which is preliminary data.</text>
</comment>
<protein>
    <submittedName>
        <fullName evidence="5">Helix-turn-helix transcriptional regulator</fullName>
    </submittedName>
</protein>
<sequence length="265" mass="30842">MHAVFWHRKAKFQLKQDQYPDWVMFAVEEGSFHYRIGEVAGTAVFGDAILCPPGTLFEREVAEPVSFHFITLGWQAQPYAGSLDQHHPSGDPELPVHLTWTDGNRLSSTYLYIHQLGRLQDEQRSLLWNHYLQDLWQQYRVEHDLAKSEHRQQQKQRQLDPAMLKAAGWLQQHAFKQVALRELGASLDLSPVQFSRKFQAAYGTTPMDYLTAMRIQKAQTLLLETEMTLEQIAERCGYENGFYLSRMFSKKKGISPSLYRNMHRV</sequence>
<keyword evidence="2" id="KW-0238">DNA-binding</keyword>
<dbReference type="PROSITE" id="PS01124">
    <property type="entry name" value="HTH_ARAC_FAMILY_2"/>
    <property type="match status" value="1"/>
</dbReference>
<evidence type="ECO:0000313" key="5">
    <source>
        <dbReference type="EMBL" id="NHN31923.1"/>
    </source>
</evidence>
<keyword evidence="6" id="KW-1185">Reference proteome</keyword>
<dbReference type="InterPro" id="IPR009057">
    <property type="entry name" value="Homeodomain-like_sf"/>
</dbReference>
<dbReference type="PANTHER" id="PTHR43280">
    <property type="entry name" value="ARAC-FAMILY TRANSCRIPTIONAL REGULATOR"/>
    <property type="match status" value="1"/>
</dbReference>
<dbReference type="Gene3D" id="1.10.10.60">
    <property type="entry name" value="Homeodomain-like"/>
    <property type="match status" value="2"/>
</dbReference>
<organism evidence="5 6">
    <name type="scientific">Paenibacillus agricola</name>
    <dbReference type="NCBI Taxonomy" id="2716264"/>
    <lineage>
        <taxon>Bacteria</taxon>
        <taxon>Bacillati</taxon>
        <taxon>Bacillota</taxon>
        <taxon>Bacilli</taxon>
        <taxon>Bacillales</taxon>
        <taxon>Paenibacillaceae</taxon>
        <taxon>Paenibacillus</taxon>
    </lineage>
</organism>
<accession>A0ABX0J8J6</accession>
<dbReference type="InterPro" id="IPR037923">
    <property type="entry name" value="HTH-like"/>
</dbReference>
<gene>
    <name evidence="5" type="ORF">G9U52_18970</name>
</gene>
<reference evidence="5" key="1">
    <citation type="submission" date="2020-03" db="EMBL/GenBank/DDBJ databases">
        <title>Draft sequencing of Paenibacilllus sp. S3N08.</title>
        <authorList>
            <person name="Kim D.-U."/>
        </authorList>
    </citation>
    <scope>NUCLEOTIDE SEQUENCE</scope>
    <source>
        <strain evidence="5">S3N08</strain>
    </source>
</reference>
<feature type="domain" description="HTH araC/xylS-type" evidence="4">
    <location>
        <begin position="164"/>
        <end position="262"/>
    </location>
</feature>
<dbReference type="PANTHER" id="PTHR43280:SF2">
    <property type="entry name" value="HTH-TYPE TRANSCRIPTIONAL REGULATOR EXSA"/>
    <property type="match status" value="1"/>
</dbReference>
<evidence type="ECO:0000256" key="1">
    <source>
        <dbReference type="ARBA" id="ARBA00023015"/>
    </source>
</evidence>
<keyword evidence="1" id="KW-0805">Transcription regulation</keyword>
<evidence type="ECO:0000256" key="2">
    <source>
        <dbReference type="ARBA" id="ARBA00023125"/>
    </source>
</evidence>
<dbReference type="InterPro" id="IPR018060">
    <property type="entry name" value="HTH_AraC"/>
</dbReference>